<evidence type="ECO:0000259" key="1">
    <source>
        <dbReference type="Pfam" id="PF09593"/>
    </source>
</evidence>
<dbReference type="InterPro" id="IPR018583">
    <property type="entry name" value="CLCuD_DNA-betaC1"/>
</dbReference>
<accession>A0A0M4AKL6</accession>
<evidence type="ECO:0000313" key="2">
    <source>
        <dbReference type="EMBL" id="ALB26216.1"/>
    </source>
</evidence>
<protein>
    <submittedName>
        <fullName evidence="2">C1</fullName>
    </submittedName>
</protein>
<dbReference type="EMBL" id="KT390379">
    <property type="protein sequence ID" value="ALB26216.1"/>
    <property type="molecule type" value="Genomic_DNA"/>
</dbReference>
<organism evidence="2">
    <name type="scientific">Bhendi yellow vein mosaic betasatellite</name>
    <dbReference type="NCBI Taxonomy" id="908070"/>
    <lineage>
        <taxon>Viruses</taxon>
        <taxon>Viruses incertae sedis</taxon>
        <taxon>Tolecusatellitidae</taxon>
        <taxon>Betasatellite</taxon>
        <taxon>Betasatellite abelmoschusmusiviflavi</taxon>
    </lineage>
</organism>
<reference evidence="2" key="1">
    <citation type="submission" date="2015-07" db="EMBL/GenBank/DDBJ databases">
        <title>Diversity and phylogeography of begomovirus associated beta satellites of okra in India.</title>
        <authorList>
            <person name="Venkataravanappa V."/>
            <person name="Chauhan N.S."/>
            <person name="Sanwal S.K."/>
            <person name="Singh B."/>
            <person name="Krishna Reddy M."/>
        </authorList>
    </citation>
    <scope>NUCLEOTIDE SEQUENCE</scope>
    <source>
        <strain evidence="2">OK311</strain>
    </source>
</reference>
<proteinExistence type="predicted"/>
<dbReference type="Pfam" id="PF09593">
    <property type="entry name" value="Pathogen_betaC1"/>
    <property type="match status" value="1"/>
</dbReference>
<gene>
    <name evidence="2" type="primary">C1</name>
</gene>
<feature type="domain" description="Cotton leaf-curl disease DNA-betaC1" evidence="1">
    <location>
        <begin position="2"/>
        <end position="117"/>
    </location>
</feature>
<name>A0A0M4AKL6_9VIRU</name>
<sequence>MTRFSKNRGGVVVKVEVKLMQQQRISVKKERSSTKSPATSTITFIIEETYHQFHIPVAVDGLEGTITSPFKGHYWGEKAEEVIEEHIIHMVDIIIIENPNDIGKDVNEPVKIVNKIII</sequence>